<dbReference type="GO" id="GO:0071972">
    <property type="term" value="F:peptidoglycan L,D-transpeptidase activity"/>
    <property type="evidence" value="ECO:0007669"/>
    <property type="project" value="TreeGrafter"/>
</dbReference>
<sequence length="581" mass="65074">MLTAYLFISFVFLILLIRFAQIQLFEYKQYKKRADINSIRAVPVSAPRGMILDRNGHVLVDNFPTYILTALPNEINNNNFSIISSCTGTDTSLLKRNFKRYYRGRFIPSRITKDLSFDELSCIEEHKHELMGVNYSQLAERSFPSKVGMSHVLGYVKEIDRSLLNNINTDIQYDVGDLIGWQGIEKQYEYLLKGTKGVSYSQVDAFGREVGSVKGIANIKAFPGKDLFTTIDLGLQKTMEKLMSKYKGAVLITDPLTGEILSFVSSPDFSPEIFTGNTSLHEWRNLVNDPRKPLLNRITNGLYPPGSTFKMITAIALLEGLMIEDDEVIECSGIYQYGDRLFKCWKVSGHGKVNLDQAIAQSCNIFFYQSVQRISMNRFINLCRNFGFGIKTGIDLPTELVGLLPTRDYMNKRYTSRGWSRGHLLNMALGQGDLLVTPIQLSVYINKIATNGKTFVPHFNLNKTPEPVTQISLKDQTWVNIQNYLFNTVNSVKGTGRAANPQMSGLKVYGKTGTAQNPHGDDHAWFVGYAEKGKKMVSIVLLIENGGSGGKVAAPLAGSAFKYIFNNNLNRIALNSVKSSI</sequence>
<keyword evidence="10" id="KW-1133">Transmembrane helix</keyword>
<evidence type="ECO:0000256" key="9">
    <source>
        <dbReference type="ARBA" id="ARBA00022984"/>
    </source>
</evidence>
<evidence type="ECO:0000256" key="12">
    <source>
        <dbReference type="ARBA" id="ARBA00023316"/>
    </source>
</evidence>
<protein>
    <recommendedName>
        <fullName evidence="16">Penicillin-binding protein 2</fullName>
    </recommendedName>
</protein>
<dbReference type="PANTHER" id="PTHR30627:SF2">
    <property type="entry name" value="PEPTIDOGLYCAN D,D-TRANSPEPTIDASE MRDA"/>
    <property type="match status" value="1"/>
</dbReference>
<reference evidence="15" key="1">
    <citation type="submission" date="2018-05" db="EMBL/GenBank/DDBJ databases">
        <authorList>
            <person name="Lanie J.A."/>
            <person name="Ng W.-L."/>
            <person name="Kazmierczak K.M."/>
            <person name="Andrzejewski T.M."/>
            <person name="Davidsen T.M."/>
            <person name="Wayne K.J."/>
            <person name="Tettelin H."/>
            <person name="Glass J.I."/>
            <person name="Rusch D."/>
            <person name="Podicherti R."/>
            <person name="Tsui H.-C.T."/>
            <person name="Winkler M.E."/>
        </authorList>
    </citation>
    <scope>NUCLEOTIDE SEQUENCE</scope>
</reference>
<dbReference type="InterPro" id="IPR001460">
    <property type="entry name" value="PCN-bd_Tpept"/>
</dbReference>
<evidence type="ECO:0000256" key="3">
    <source>
        <dbReference type="ARBA" id="ARBA00022475"/>
    </source>
</evidence>
<dbReference type="GO" id="GO:0009002">
    <property type="term" value="F:serine-type D-Ala-D-Ala carboxypeptidase activity"/>
    <property type="evidence" value="ECO:0007669"/>
    <property type="project" value="InterPro"/>
</dbReference>
<evidence type="ECO:0008006" key="16">
    <source>
        <dbReference type="Google" id="ProtNLM"/>
    </source>
</evidence>
<dbReference type="InterPro" id="IPR012338">
    <property type="entry name" value="Beta-lactam/transpept-like"/>
</dbReference>
<accession>A0A381QEG1</accession>
<feature type="domain" description="Penicillin-binding protein dimerisation" evidence="14">
    <location>
        <begin position="44"/>
        <end position="212"/>
    </location>
</feature>
<keyword evidence="12" id="KW-0961">Cell wall biogenesis/degradation</keyword>
<feature type="domain" description="Penicillin-binding protein transpeptidase" evidence="13">
    <location>
        <begin position="248"/>
        <end position="559"/>
    </location>
</feature>
<evidence type="ECO:0000259" key="14">
    <source>
        <dbReference type="Pfam" id="PF03717"/>
    </source>
</evidence>
<evidence type="ECO:0000256" key="7">
    <source>
        <dbReference type="ARBA" id="ARBA00022801"/>
    </source>
</evidence>
<evidence type="ECO:0000256" key="4">
    <source>
        <dbReference type="ARBA" id="ARBA00022519"/>
    </source>
</evidence>
<evidence type="ECO:0000313" key="15">
    <source>
        <dbReference type="EMBL" id="SUZ77370.1"/>
    </source>
</evidence>
<evidence type="ECO:0000256" key="1">
    <source>
        <dbReference type="ARBA" id="ARBA00004167"/>
    </source>
</evidence>
<keyword evidence="4" id="KW-0997">Cell inner membrane</keyword>
<dbReference type="Pfam" id="PF03717">
    <property type="entry name" value="PBP_dimer"/>
    <property type="match status" value="1"/>
</dbReference>
<dbReference type="Pfam" id="PF00905">
    <property type="entry name" value="Transpeptidase"/>
    <property type="match status" value="1"/>
</dbReference>
<dbReference type="Gene3D" id="3.90.1310.10">
    <property type="entry name" value="Penicillin-binding protein 2a (Domain 2)"/>
    <property type="match status" value="1"/>
</dbReference>
<evidence type="ECO:0000256" key="11">
    <source>
        <dbReference type="ARBA" id="ARBA00023136"/>
    </source>
</evidence>
<keyword evidence="3" id="KW-1003">Cell membrane</keyword>
<name>A0A381QEG1_9ZZZZ</name>
<evidence type="ECO:0000256" key="6">
    <source>
        <dbReference type="ARBA" id="ARBA00022692"/>
    </source>
</evidence>
<dbReference type="InterPro" id="IPR017790">
    <property type="entry name" value="Penicillin-binding_protein_2"/>
</dbReference>
<evidence type="ECO:0000256" key="2">
    <source>
        <dbReference type="ARBA" id="ARBA00004236"/>
    </source>
</evidence>
<dbReference type="GO" id="GO:0006508">
    <property type="term" value="P:proteolysis"/>
    <property type="evidence" value="ECO:0007669"/>
    <property type="project" value="UniProtKB-KW"/>
</dbReference>
<dbReference type="GO" id="GO:0005886">
    <property type="term" value="C:plasma membrane"/>
    <property type="evidence" value="ECO:0007669"/>
    <property type="project" value="UniProtKB-SubCell"/>
</dbReference>
<keyword evidence="6" id="KW-0812">Transmembrane</keyword>
<dbReference type="Gene3D" id="3.30.1390.30">
    <property type="entry name" value="Penicillin-binding protein 2a, domain 3"/>
    <property type="match status" value="1"/>
</dbReference>
<keyword evidence="5" id="KW-0645">Protease</keyword>
<dbReference type="PANTHER" id="PTHR30627">
    <property type="entry name" value="PEPTIDOGLYCAN D,D-TRANSPEPTIDASE"/>
    <property type="match status" value="1"/>
</dbReference>
<dbReference type="InterPro" id="IPR036138">
    <property type="entry name" value="PBP_dimer_sf"/>
</dbReference>
<dbReference type="InterPro" id="IPR050515">
    <property type="entry name" value="Beta-lactam/transpept"/>
</dbReference>
<dbReference type="InterPro" id="IPR005311">
    <property type="entry name" value="PBP_dimer"/>
</dbReference>
<keyword evidence="7" id="KW-0378">Hydrolase</keyword>
<evidence type="ECO:0000256" key="10">
    <source>
        <dbReference type="ARBA" id="ARBA00022989"/>
    </source>
</evidence>
<evidence type="ECO:0000256" key="8">
    <source>
        <dbReference type="ARBA" id="ARBA00022960"/>
    </source>
</evidence>
<evidence type="ECO:0000259" key="13">
    <source>
        <dbReference type="Pfam" id="PF00905"/>
    </source>
</evidence>
<dbReference type="NCBIfam" id="TIGR03423">
    <property type="entry name" value="pbp2_mrdA"/>
    <property type="match status" value="1"/>
</dbReference>
<dbReference type="AlphaFoldDB" id="A0A381QEG1"/>
<keyword evidence="8" id="KW-0133">Cell shape</keyword>
<dbReference type="EMBL" id="UINC01001314">
    <property type="protein sequence ID" value="SUZ77370.1"/>
    <property type="molecule type" value="Genomic_DNA"/>
</dbReference>
<keyword evidence="9" id="KW-0573">Peptidoglycan synthesis</keyword>
<dbReference type="Gene3D" id="3.40.710.10">
    <property type="entry name" value="DD-peptidase/beta-lactamase superfamily"/>
    <property type="match status" value="1"/>
</dbReference>
<gene>
    <name evidence="15" type="ORF">METZ01_LOCUS30224</name>
</gene>
<dbReference type="GO" id="GO:0009252">
    <property type="term" value="P:peptidoglycan biosynthetic process"/>
    <property type="evidence" value="ECO:0007669"/>
    <property type="project" value="UniProtKB-KW"/>
</dbReference>
<comment type="subcellular location">
    <subcellularLocation>
        <location evidence="2">Cell membrane</location>
    </subcellularLocation>
    <subcellularLocation>
        <location evidence="1">Membrane</location>
        <topology evidence="1">Single-pass membrane protein</topology>
    </subcellularLocation>
</comment>
<proteinExistence type="predicted"/>
<keyword evidence="11" id="KW-0472">Membrane</keyword>
<dbReference type="SUPFAM" id="SSF56519">
    <property type="entry name" value="Penicillin binding protein dimerisation domain"/>
    <property type="match status" value="1"/>
</dbReference>
<evidence type="ECO:0000256" key="5">
    <source>
        <dbReference type="ARBA" id="ARBA00022670"/>
    </source>
</evidence>
<organism evidence="15">
    <name type="scientific">marine metagenome</name>
    <dbReference type="NCBI Taxonomy" id="408172"/>
    <lineage>
        <taxon>unclassified sequences</taxon>
        <taxon>metagenomes</taxon>
        <taxon>ecological metagenomes</taxon>
    </lineage>
</organism>
<dbReference type="GO" id="GO:0008360">
    <property type="term" value="P:regulation of cell shape"/>
    <property type="evidence" value="ECO:0007669"/>
    <property type="project" value="UniProtKB-KW"/>
</dbReference>
<dbReference type="SUPFAM" id="SSF56601">
    <property type="entry name" value="beta-lactamase/transpeptidase-like"/>
    <property type="match status" value="1"/>
</dbReference>
<dbReference type="GO" id="GO:0008658">
    <property type="term" value="F:penicillin binding"/>
    <property type="evidence" value="ECO:0007669"/>
    <property type="project" value="InterPro"/>
</dbReference>
<dbReference type="GO" id="GO:0071555">
    <property type="term" value="P:cell wall organization"/>
    <property type="evidence" value="ECO:0007669"/>
    <property type="project" value="UniProtKB-KW"/>
</dbReference>